<comment type="caution">
    <text evidence="3">The sequence shown here is derived from an EMBL/GenBank/DDBJ whole genome shotgun (WGS) entry which is preliminary data.</text>
</comment>
<feature type="region of interest" description="Disordered" evidence="1">
    <location>
        <begin position="66"/>
        <end position="90"/>
    </location>
</feature>
<organism evidence="3 4">
    <name type="scientific">Tigriopus californicus</name>
    <name type="common">Marine copepod</name>
    <dbReference type="NCBI Taxonomy" id="6832"/>
    <lineage>
        <taxon>Eukaryota</taxon>
        <taxon>Metazoa</taxon>
        <taxon>Ecdysozoa</taxon>
        <taxon>Arthropoda</taxon>
        <taxon>Crustacea</taxon>
        <taxon>Multicrustacea</taxon>
        <taxon>Hexanauplia</taxon>
        <taxon>Copepoda</taxon>
        <taxon>Harpacticoida</taxon>
        <taxon>Harpacticidae</taxon>
        <taxon>Tigriopus</taxon>
    </lineage>
</organism>
<reference evidence="3 4" key="1">
    <citation type="journal article" date="2018" name="Nat. Ecol. Evol.">
        <title>Genomic signatures of mitonuclear coevolution across populations of Tigriopus californicus.</title>
        <authorList>
            <person name="Barreto F.S."/>
            <person name="Watson E.T."/>
            <person name="Lima T.G."/>
            <person name="Willett C.S."/>
            <person name="Edmands S."/>
            <person name="Li W."/>
            <person name="Burton R.S."/>
        </authorList>
    </citation>
    <scope>NUCLEOTIDE SEQUENCE [LARGE SCALE GENOMIC DNA]</scope>
    <source>
        <strain evidence="3 4">San Diego</strain>
    </source>
</reference>
<feature type="chain" id="PRO_5021743339" evidence="2">
    <location>
        <begin position="20"/>
        <end position="545"/>
    </location>
</feature>
<feature type="signal peptide" evidence="2">
    <location>
        <begin position="1"/>
        <end position="19"/>
    </location>
</feature>
<dbReference type="Proteomes" id="UP000318571">
    <property type="component" value="Chromosome 12"/>
</dbReference>
<protein>
    <submittedName>
        <fullName evidence="3">Uncharacterized protein</fullName>
    </submittedName>
</protein>
<proteinExistence type="predicted"/>
<evidence type="ECO:0000256" key="1">
    <source>
        <dbReference type="SAM" id="MobiDB-lite"/>
    </source>
</evidence>
<gene>
    <name evidence="3" type="ORF">TCAL_12370</name>
</gene>
<feature type="region of interest" description="Disordered" evidence="1">
    <location>
        <begin position="185"/>
        <end position="227"/>
    </location>
</feature>
<evidence type="ECO:0000256" key="2">
    <source>
        <dbReference type="SAM" id="SignalP"/>
    </source>
</evidence>
<keyword evidence="4" id="KW-1185">Reference proteome</keyword>
<name>A0A553PRC4_TIGCA</name>
<feature type="compositionally biased region" description="Acidic residues" evidence="1">
    <location>
        <begin position="80"/>
        <end position="90"/>
    </location>
</feature>
<evidence type="ECO:0000313" key="4">
    <source>
        <dbReference type="Proteomes" id="UP000318571"/>
    </source>
</evidence>
<dbReference type="AlphaFoldDB" id="A0A553PRC4"/>
<evidence type="ECO:0000313" key="3">
    <source>
        <dbReference type="EMBL" id="TRY80239.1"/>
    </source>
</evidence>
<feature type="compositionally biased region" description="Basic and acidic residues" evidence="1">
    <location>
        <begin position="206"/>
        <end position="216"/>
    </location>
</feature>
<sequence>MDFRIVGYLLTILICGSLGKPVSEDHTDDLLTTTEATPTDSTTENITTDPSTETIETQSVIANATLDTSIPHSDYHESDNLVESESPYDYDPMDQLAMESESVQSVVMVAPLPKKFQADELGPKLNAMFVDESDLAMIENETEDPTLSPVAFVSIAPDDGEVLVPIDSFDAEATVEASEVVPDLTEVPDETTTDGLASTTEPNTFDDQRLIARDQPETMDDTEDDDYEGEISNAPAPLTPETAITEATGTTVTETIETASTEAVENTIIEATTLMPLIQPVTNIVDQPEIVEEPFEQVEASILCSRGDGDPLRCGSGKSKAEVEDLNQGNDVRVTLEDVVFHNSTVNADDVVAHQVVKKGGALSKEDQVEGSIDKAEGKENLPAEYRLLKPWMTITTTSTSIVAISTDILTVFSSCWRTAVPMTTCTGSMLTPSSGRRRRSSLVVEQPLLDQNGQAEPFTPAIQATKASKYTRPEVGLVQDSQSDRRAWAKLLLTYEQVQVLNVTSTVTATIVGNGYETLRFTSDIADPGCLPLDFLASNAVGPC</sequence>
<accession>A0A553PRC4</accession>
<dbReference type="EMBL" id="VCGU01000001">
    <property type="protein sequence ID" value="TRY80239.1"/>
    <property type="molecule type" value="Genomic_DNA"/>
</dbReference>
<feature type="compositionally biased region" description="Acidic residues" evidence="1">
    <location>
        <begin position="217"/>
        <end position="227"/>
    </location>
</feature>
<keyword evidence="2" id="KW-0732">Signal</keyword>
<feature type="compositionally biased region" description="Polar residues" evidence="1">
    <location>
        <begin position="193"/>
        <end position="205"/>
    </location>
</feature>